<dbReference type="SUPFAM" id="SSF51905">
    <property type="entry name" value="FAD/NAD(P)-binding domain"/>
    <property type="match status" value="1"/>
</dbReference>
<gene>
    <name evidence="8" type="ORF">E4U56_004432</name>
    <name evidence="7" type="ORF">E4U57_007859</name>
</gene>
<dbReference type="Gene3D" id="3.30.9.10">
    <property type="entry name" value="D-Amino Acid Oxidase, subunit A, domain 2"/>
    <property type="match status" value="1"/>
</dbReference>
<keyword evidence="3" id="KW-0285">Flavoprotein</keyword>
<keyword evidence="5" id="KW-0560">Oxidoreductase</keyword>
<dbReference type="Proteomes" id="UP000784919">
    <property type="component" value="Unassembled WGS sequence"/>
</dbReference>
<dbReference type="EMBL" id="SRPR01000086">
    <property type="protein sequence ID" value="KAG5961094.1"/>
    <property type="molecule type" value="Genomic_DNA"/>
</dbReference>
<accession>A0A9P7MY84</accession>
<proteinExistence type="inferred from homology"/>
<comment type="cofactor">
    <cofactor evidence="1">
        <name>FAD</name>
        <dbReference type="ChEBI" id="CHEBI:57692"/>
    </cofactor>
</comment>
<dbReference type="InterPro" id="IPR036188">
    <property type="entry name" value="FAD/NAD-bd_sf"/>
</dbReference>
<dbReference type="AlphaFoldDB" id="A0A9P7MY84"/>
<dbReference type="EMBL" id="SRPS01000029">
    <property type="protein sequence ID" value="KAG5974622.1"/>
    <property type="molecule type" value="Genomic_DNA"/>
</dbReference>
<dbReference type="PANTHER" id="PTHR10961:SF46">
    <property type="entry name" value="PEROXISOMAL SARCOSINE OXIDASE"/>
    <property type="match status" value="1"/>
</dbReference>
<dbReference type="GO" id="GO:0004657">
    <property type="term" value="F:proline dehydrogenase activity"/>
    <property type="evidence" value="ECO:0007669"/>
    <property type="project" value="TreeGrafter"/>
</dbReference>
<evidence type="ECO:0000256" key="3">
    <source>
        <dbReference type="ARBA" id="ARBA00022630"/>
    </source>
</evidence>
<evidence type="ECO:0000256" key="2">
    <source>
        <dbReference type="ARBA" id="ARBA00010989"/>
    </source>
</evidence>
<evidence type="ECO:0000259" key="6">
    <source>
        <dbReference type="Pfam" id="PF01266"/>
    </source>
</evidence>
<evidence type="ECO:0000256" key="4">
    <source>
        <dbReference type="ARBA" id="ARBA00022827"/>
    </source>
</evidence>
<evidence type="ECO:0000256" key="1">
    <source>
        <dbReference type="ARBA" id="ARBA00001974"/>
    </source>
</evidence>
<evidence type="ECO:0000313" key="8">
    <source>
        <dbReference type="EMBL" id="KAG5974622.1"/>
    </source>
</evidence>
<reference evidence="8 9" key="1">
    <citation type="journal article" date="2020" name="bioRxiv">
        <title>Whole genome comparisons of ergot fungi reveals the divergence and evolution of species within the genus Claviceps are the result of varying mechanisms driving genome evolution and host range expansion.</title>
        <authorList>
            <person name="Wyka S.A."/>
            <person name="Mondo S.J."/>
            <person name="Liu M."/>
            <person name="Dettman J."/>
            <person name="Nalam V."/>
            <person name="Broders K.D."/>
        </authorList>
    </citation>
    <scope>NUCLEOTIDE SEQUENCE</scope>
    <source>
        <strain evidence="8">CCC 1102</strain>
        <strain evidence="7 9">LM583</strain>
    </source>
</reference>
<organism evidence="8 10">
    <name type="scientific">Claviceps arundinis</name>
    <dbReference type="NCBI Taxonomy" id="1623583"/>
    <lineage>
        <taxon>Eukaryota</taxon>
        <taxon>Fungi</taxon>
        <taxon>Dikarya</taxon>
        <taxon>Ascomycota</taxon>
        <taxon>Pezizomycotina</taxon>
        <taxon>Sordariomycetes</taxon>
        <taxon>Hypocreomycetidae</taxon>
        <taxon>Hypocreales</taxon>
        <taxon>Clavicipitaceae</taxon>
        <taxon>Claviceps</taxon>
    </lineage>
</organism>
<dbReference type="InterPro" id="IPR045170">
    <property type="entry name" value="MTOX"/>
</dbReference>
<feature type="domain" description="FAD dependent oxidoreductase" evidence="6">
    <location>
        <begin position="9"/>
        <end position="407"/>
    </location>
</feature>
<protein>
    <recommendedName>
        <fullName evidence="6">FAD dependent oxidoreductase domain-containing protein</fullName>
    </recommendedName>
</protein>
<sequence length="471" mass="51155">MENPSPASILIIGSGVFGLSTAWALTKRPQFAETSITVVDDTSTGQFPPEDCASVDSSRIIRADYADPDYTALAAEAQSEWRKQGDDDLGGQGRYNESGLVLTAYQDALELDAGIKSGMYYVKKSWENCVKVAQRDGQPADKIKVLGSTEALNSCLGTDTHTGDWGYLNSLSGWANAGMGMKWLYNRVNATGRVSFVNAKVEQLTTEGDKVTGAKLSDGKCLTADVVLVAAGAWTGGLIDLRGRVEASGHVLAYIEVSEEECAVLSKQPIVLNLTSGLFTVPSQGNMLKVARHSFGYLNPGTVHHALPLSPDLEREPIVVSKPHTNRDGIIGRLPHEADVHLREGLAKLSPIKGLEDRPWKKTRLCWYSDTKDGDWLVDWHPGWKGLFIATGDSGHGYKFLPLLGDKVLDCMLGKGGVYGQKWKWKNLEDESVGREVDGKFQGLITMDGSRGLPAGLVLEEELRRVPPKAV</sequence>
<dbReference type="PANTHER" id="PTHR10961">
    <property type="entry name" value="PEROXISOMAL SARCOSINE OXIDASE"/>
    <property type="match status" value="1"/>
</dbReference>
<evidence type="ECO:0000313" key="10">
    <source>
        <dbReference type="Proteomes" id="UP000784919"/>
    </source>
</evidence>
<evidence type="ECO:0000313" key="7">
    <source>
        <dbReference type="EMBL" id="KAG5961094.1"/>
    </source>
</evidence>
<dbReference type="InterPro" id="IPR006076">
    <property type="entry name" value="FAD-dep_OxRdtase"/>
</dbReference>
<dbReference type="GO" id="GO:0050660">
    <property type="term" value="F:flavin adenine dinucleotide binding"/>
    <property type="evidence" value="ECO:0007669"/>
    <property type="project" value="InterPro"/>
</dbReference>
<comment type="caution">
    <text evidence="8">The sequence shown here is derived from an EMBL/GenBank/DDBJ whole genome shotgun (WGS) entry which is preliminary data.</text>
</comment>
<dbReference type="Proteomes" id="UP000742024">
    <property type="component" value="Unassembled WGS sequence"/>
</dbReference>
<dbReference type="GO" id="GO:0008115">
    <property type="term" value="F:sarcosine oxidase activity"/>
    <property type="evidence" value="ECO:0007669"/>
    <property type="project" value="TreeGrafter"/>
</dbReference>
<evidence type="ECO:0000256" key="5">
    <source>
        <dbReference type="ARBA" id="ARBA00023002"/>
    </source>
</evidence>
<comment type="similarity">
    <text evidence="2">Belongs to the MSOX/MTOX family.</text>
</comment>
<name>A0A9P7MY84_9HYPO</name>
<keyword evidence="4" id="KW-0274">FAD</keyword>
<dbReference type="GO" id="GO:0050031">
    <property type="term" value="F:L-pipecolate oxidase activity"/>
    <property type="evidence" value="ECO:0007669"/>
    <property type="project" value="TreeGrafter"/>
</dbReference>
<dbReference type="Pfam" id="PF01266">
    <property type="entry name" value="DAO"/>
    <property type="match status" value="1"/>
</dbReference>
<dbReference type="OrthoDB" id="2219495at2759"/>
<evidence type="ECO:0000313" key="9">
    <source>
        <dbReference type="Proteomes" id="UP000742024"/>
    </source>
</evidence>
<dbReference type="Gene3D" id="3.50.50.60">
    <property type="entry name" value="FAD/NAD(P)-binding domain"/>
    <property type="match status" value="1"/>
</dbReference>
<keyword evidence="9" id="KW-1185">Reference proteome</keyword>